<proteinExistence type="predicted"/>
<gene>
    <name evidence="1" type="ORF">L1987_66223</name>
</gene>
<accession>A0ACB9BWJ6</accession>
<reference evidence="1 2" key="2">
    <citation type="journal article" date="2022" name="Mol. Ecol. Resour.">
        <title>The genomes of chicory, endive, great burdock and yacon provide insights into Asteraceae paleo-polyploidization history and plant inulin production.</title>
        <authorList>
            <person name="Fan W."/>
            <person name="Wang S."/>
            <person name="Wang H."/>
            <person name="Wang A."/>
            <person name="Jiang F."/>
            <person name="Liu H."/>
            <person name="Zhao H."/>
            <person name="Xu D."/>
            <person name="Zhang Y."/>
        </authorList>
    </citation>
    <scope>NUCLEOTIDE SEQUENCE [LARGE SCALE GENOMIC DNA]</scope>
    <source>
        <strain evidence="2">cv. Yunnan</strain>
        <tissue evidence="1">Leaves</tissue>
    </source>
</reference>
<name>A0ACB9BWJ6_9ASTR</name>
<dbReference type="EMBL" id="CM042039">
    <property type="protein sequence ID" value="KAI3726426.1"/>
    <property type="molecule type" value="Genomic_DNA"/>
</dbReference>
<keyword evidence="2" id="KW-1185">Reference proteome</keyword>
<protein>
    <submittedName>
        <fullName evidence="1">Uncharacterized protein</fullName>
    </submittedName>
</protein>
<reference evidence="2" key="1">
    <citation type="journal article" date="2022" name="Mol. Ecol. Resour.">
        <title>The genomes of chicory, endive, great burdock and yacon provide insights into Asteraceae palaeo-polyploidization history and plant inulin production.</title>
        <authorList>
            <person name="Fan W."/>
            <person name="Wang S."/>
            <person name="Wang H."/>
            <person name="Wang A."/>
            <person name="Jiang F."/>
            <person name="Liu H."/>
            <person name="Zhao H."/>
            <person name="Xu D."/>
            <person name="Zhang Y."/>
        </authorList>
    </citation>
    <scope>NUCLEOTIDE SEQUENCE [LARGE SCALE GENOMIC DNA]</scope>
    <source>
        <strain evidence="2">cv. Yunnan</strain>
    </source>
</reference>
<organism evidence="1 2">
    <name type="scientific">Smallanthus sonchifolius</name>
    <dbReference type="NCBI Taxonomy" id="185202"/>
    <lineage>
        <taxon>Eukaryota</taxon>
        <taxon>Viridiplantae</taxon>
        <taxon>Streptophyta</taxon>
        <taxon>Embryophyta</taxon>
        <taxon>Tracheophyta</taxon>
        <taxon>Spermatophyta</taxon>
        <taxon>Magnoliopsida</taxon>
        <taxon>eudicotyledons</taxon>
        <taxon>Gunneridae</taxon>
        <taxon>Pentapetalae</taxon>
        <taxon>asterids</taxon>
        <taxon>campanulids</taxon>
        <taxon>Asterales</taxon>
        <taxon>Asteraceae</taxon>
        <taxon>Asteroideae</taxon>
        <taxon>Heliantheae alliance</taxon>
        <taxon>Millerieae</taxon>
        <taxon>Smallanthus</taxon>
    </lineage>
</organism>
<evidence type="ECO:0000313" key="1">
    <source>
        <dbReference type="EMBL" id="KAI3726426.1"/>
    </source>
</evidence>
<evidence type="ECO:0000313" key="2">
    <source>
        <dbReference type="Proteomes" id="UP001056120"/>
    </source>
</evidence>
<sequence>MASRLWTKSLTKTNRCLAAVRATPPAVQKTIIPLGQSITASFRGPSPTVFRRMYQPGYLNAPQLQIEEHKKKLKMEKEIEEASEKEKENEEQSEKGNEMEVMQPEEDMKKARKTSQIYSTHLKKILMLNVARFLTALHQNWGMQAILLS</sequence>
<dbReference type="Proteomes" id="UP001056120">
    <property type="component" value="Linkage Group LG22"/>
</dbReference>
<comment type="caution">
    <text evidence="1">The sequence shown here is derived from an EMBL/GenBank/DDBJ whole genome shotgun (WGS) entry which is preliminary data.</text>
</comment>